<accession>A0A8S2X1K6</accession>
<dbReference type="Proteomes" id="UP000676336">
    <property type="component" value="Unassembled WGS sequence"/>
</dbReference>
<sequence>MRLTLCLPNLACRDRLVRTPTVIMMVGLPARGK</sequence>
<dbReference type="AlphaFoldDB" id="A0A8S2X1K6"/>
<reference evidence="1" key="1">
    <citation type="submission" date="2021-02" db="EMBL/GenBank/DDBJ databases">
        <authorList>
            <person name="Nowell W R."/>
        </authorList>
    </citation>
    <scope>NUCLEOTIDE SEQUENCE</scope>
</reference>
<organism evidence="1 2">
    <name type="scientific">Rotaria magnacalcarata</name>
    <dbReference type="NCBI Taxonomy" id="392030"/>
    <lineage>
        <taxon>Eukaryota</taxon>
        <taxon>Metazoa</taxon>
        <taxon>Spiralia</taxon>
        <taxon>Gnathifera</taxon>
        <taxon>Rotifera</taxon>
        <taxon>Eurotatoria</taxon>
        <taxon>Bdelloidea</taxon>
        <taxon>Philodinida</taxon>
        <taxon>Philodinidae</taxon>
        <taxon>Rotaria</taxon>
    </lineage>
</organism>
<dbReference type="EMBL" id="CAJOBI010074873">
    <property type="protein sequence ID" value="CAF4473829.1"/>
    <property type="molecule type" value="Genomic_DNA"/>
</dbReference>
<feature type="non-terminal residue" evidence="1">
    <location>
        <position position="1"/>
    </location>
</feature>
<comment type="caution">
    <text evidence="1">The sequence shown here is derived from an EMBL/GenBank/DDBJ whole genome shotgun (WGS) entry which is preliminary data.</text>
</comment>
<evidence type="ECO:0000313" key="2">
    <source>
        <dbReference type="Proteomes" id="UP000676336"/>
    </source>
</evidence>
<proteinExistence type="predicted"/>
<evidence type="ECO:0000313" key="1">
    <source>
        <dbReference type="EMBL" id="CAF4473829.1"/>
    </source>
</evidence>
<name>A0A8S2X1K6_9BILA</name>
<gene>
    <name evidence="1" type="ORF">SMN809_LOCUS33719</name>
</gene>
<protein>
    <submittedName>
        <fullName evidence="1">Uncharacterized protein</fullName>
    </submittedName>
</protein>